<dbReference type="Proteomes" id="UP001152885">
    <property type="component" value="Unassembled WGS sequence"/>
</dbReference>
<dbReference type="OrthoDB" id="1093at2759"/>
<evidence type="ECO:0000259" key="3">
    <source>
        <dbReference type="PROSITE" id="PS50250"/>
    </source>
</evidence>
<dbReference type="PANTHER" id="PTHR10539">
    <property type="entry name" value="26S PROTEASOME NON-ATPASE REGULATORY SUBUNIT 13"/>
    <property type="match status" value="1"/>
</dbReference>
<dbReference type="InterPro" id="IPR054179">
    <property type="entry name" value="PSD13_N"/>
</dbReference>
<evidence type="ECO:0000313" key="4">
    <source>
        <dbReference type="EMBL" id="CAI5756538.1"/>
    </source>
</evidence>
<evidence type="ECO:0000256" key="1">
    <source>
        <dbReference type="ARBA" id="ARBA00006207"/>
    </source>
</evidence>
<comment type="caution">
    <text evidence="4">The sequence shown here is derived from an EMBL/GenBank/DDBJ whole genome shotgun (WGS) entry which is preliminary data.</text>
</comment>
<dbReference type="GO" id="GO:0006511">
    <property type="term" value="P:ubiquitin-dependent protein catabolic process"/>
    <property type="evidence" value="ECO:0007669"/>
    <property type="project" value="TreeGrafter"/>
</dbReference>
<evidence type="ECO:0000256" key="2">
    <source>
        <dbReference type="ARBA" id="ARBA00022942"/>
    </source>
</evidence>
<keyword evidence="5" id="KW-1185">Reference proteome</keyword>
<accession>A0A9W4TSD6</accession>
<sequence length="411" mass="48272">MSAMDIDGDVSTVLATIRSETESPELINLLYQLEDYYERKLYHQLTQLLDEFYYTFDQSIITPDLKHKVYTRFISEFQLKLNHIKVVDFLLESFKTDQEVLDKLIELKKLLIDNLKKENNIKDSEDDKELLNKIVSDDESIIYIDLQIARYYLKLNKSHDSEEILNKLSTKFDNLNNNLISKINAAYYLTKLEYDHILKNYNEFYSNGLLYLSSTKNLSKDESIKLCYELCISALLGDKIYNFGELILHDILKEIESENSQYFWLFNLIQNLNSGNLTEFNNWLSIAFEKSPMLKQHELFLKQKIIIMGLLELISTKSTTNKQLKFDEISQFTGTPKNDVEHLIIKCFSLNLIKGYINQVDERLIITWLQPRILNLQQVKTLYDHLLNWDNKVEELGRSVYENGGTVWAGV</sequence>
<dbReference type="AlphaFoldDB" id="A0A9W4TSD6"/>
<dbReference type="SUPFAM" id="SSF46785">
    <property type="entry name" value="Winged helix' DNA-binding domain"/>
    <property type="match status" value="1"/>
</dbReference>
<keyword evidence="2" id="KW-0647">Proteasome</keyword>
<dbReference type="PROSITE" id="PS50250">
    <property type="entry name" value="PCI"/>
    <property type="match status" value="1"/>
</dbReference>
<dbReference type="GO" id="GO:0008541">
    <property type="term" value="C:proteasome regulatory particle, lid subcomplex"/>
    <property type="evidence" value="ECO:0007669"/>
    <property type="project" value="TreeGrafter"/>
</dbReference>
<gene>
    <name evidence="4" type="ORF">CANVERA_P1056</name>
</gene>
<dbReference type="GO" id="GO:0005829">
    <property type="term" value="C:cytosol"/>
    <property type="evidence" value="ECO:0007669"/>
    <property type="project" value="TreeGrafter"/>
</dbReference>
<dbReference type="InterPro" id="IPR036390">
    <property type="entry name" value="WH_DNA-bd_sf"/>
</dbReference>
<proteinExistence type="inferred from homology"/>
<dbReference type="PANTHER" id="PTHR10539:SF0">
    <property type="entry name" value="26S PROTEASOME NON-ATPASE REGULATORY SUBUNIT 13"/>
    <property type="match status" value="1"/>
</dbReference>
<reference evidence="4" key="1">
    <citation type="submission" date="2022-12" db="EMBL/GenBank/DDBJ databases">
        <authorList>
            <person name="Brejova B."/>
        </authorList>
    </citation>
    <scope>NUCLEOTIDE SEQUENCE</scope>
</reference>
<name>A0A9W4TSD6_9ASCO</name>
<dbReference type="GO" id="GO:0005634">
    <property type="term" value="C:nucleus"/>
    <property type="evidence" value="ECO:0007669"/>
    <property type="project" value="TreeGrafter"/>
</dbReference>
<dbReference type="EMBL" id="CANTUO010000001">
    <property type="protein sequence ID" value="CAI5756538.1"/>
    <property type="molecule type" value="Genomic_DNA"/>
</dbReference>
<dbReference type="InterPro" id="IPR035298">
    <property type="entry name" value="PSMD13"/>
</dbReference>
<dbReference type="SMART" id="SM00088">
    <property type="entry name" value="PINT"/>
    <property type="match status" value="1"/>
</dbReference>
<dbReference type="GO" id="GO:0005198">
    <property type="term" value="F:structural molecule activity"/>
    <property type="evidence" value="ECO:0007669"/>
    <property type="project" value="TreeGrafter"/>
</dbReference>
<organism evidence="4 5">
    <name type="scientific">Candida verbasci</name>
    <dbReference type="NCBI Taxonomy" id="1227364"/>
    <lineage>
        <taxon>Eukaryota</taxon>
        <taxon>Fungi</taxon>
        <taxon>Dikarya</taxon>
        <taxon>Ascomycota</taxon>
        <taxon>Saccharomycotina</taxon>
        <taxon>Pichiomycetes</taxon>
        <taxon>Debaryomycetaceae</taxon>
        <taxon>Candida/Lodderomyces clade</taxon>
        <taxon>Candida</taxon>
    </lineage>
</organism>
<dbReference type="Pfam" id="PF22037">
    <property type="entry name" value="PSD13_N"/>
    <property type="match status" value="1"/>
</dbReference>
<protein>
    <recommendedName>
        <fullName evidence="3">PCI domain-containing protein</fullName>
    </recommendedName>
</protein>
<dbReference type="InterPro" id="IPR000717">
    <property type="entry name" value="PCI_dom"/>
</dbReference>
<comment type="similarity">
    <text evidence="1">Belongs to the proteasome subunit S11 family.</text>
</comment>
<evidence type="ECO:0000313" key="5">
    <source>
        <dbReference type="Proteomes" id="UP001152885"/>
    </source>
</evidence>
<dbReference type="Pfam" id="PF01399">
    <property type="entry name" value="PCI"/>
    <property type="match status" value="1"/>
</dbReference>
<feature type="domain" description="PCI" evidence="3">
    <location>
        <begin position="200"/>
        <end position="371"/>
    </location>
</feature>